<dbReference type="GO" id="GO:0008168">
    <property type="term" value="F:methyltransferase activity"/>
    <property type="evidence" value="ECO:0007669"/>
    <property type="project" value="UniProtKB-KW"/>
</dbReference>
<gene>
    <name evidence="3" type="ORF">TetV_331</name>
</gene>
<accession>A0A2P0VNF2</accession>
<dbReference type="GO" id="GO:0032259">
    <property type="term" value="P:methylation"/>
    <property type="evidence" value="ECO:0007669"/>
    <property type="project" value="UniProtKB-KW"/>
</dbReference>
<dbReference type="Gene3D" id="3.40.50.150">
    <property type="entry name" value="Vaccinia Virus protein VP39"/>
    <property type="match status" value="1"/>
</dbReference>
<dbReference type="Pfam" id="PF00145">
    <property type="entry name" value="DNA_methylase"/>
    <property type="match status" value="1"/>
</dbReference>
<organism evidence="3">
    <name type="scientific">Tetraselmis virus 1</name>
    <dbReference type="NCBI Taxonomy" id="2060617"/>
    <lineage>
        <taxon>Viruses</taxon>
        <taxon>Varidnaviria</taxon>
        <taxon>Bamfordvirae</taxon>
        <taxon>Nucleocytoviricota</taxon>
        <taxon>Megaviricetes</taxon>
        <taxon>Imitervirales</taxon>
        <taxon>Allomimiviridae</taxon>
        <taxon>Oceanusvirus</taxon>
        <taxon>Oceanusvirus kaneohense</taxon>
    </lineage>
</organism>
<evidence type="ECO:0000313" key="4">
    <source>
        <dbReference type="Proteomes" id="UP000244773"/>
    </source>
</evidence>
<evidence type="ECO:0000313" key="3">
    <source>
        <dbReference type="EMBL" id="AUF82423.1"/>
    </source>
</evidence>
<dbReference type="EMBL" id="KY322437">
    <property type="protein sequence ID" value="AUF82423.1"/>
    <property type="molecule type" value="Genomic_DNA"/>
</dbReference>
<dbReference type="InterPro" id="IPR029063">
    <property type="entry name" value="SAM-dependent_MTases_sf"/>
</dbReference>
<evidence type="ECO:0000256" key="2">
    <source>
        <dbReference type="ARBA" id="ARBA00022679"/>
    </source>
</evidence>
<evidence type="ECO:0000256" key="1">
    <source>
        <dbReference type="ARBA" id="ARBA00022603"/>
    </source>
</evidence>
<name>A0A2P0VNF2_9VIRU</name>
<keyword evidence="4" id="KW-1185">Reference proteome</keyword>
<proteinExistence type="predicted"/>
<protein>
    <submittedName>
        <fullName evidence="3">Putative C-5 cytosine-specific DNA methylase</fullName>
    </submittedName>
</protein>
<reference evidence="3" key="1">
    <citation type="journal article" date="2018" name="Virology">
        <title>A giant virus infecting green algae encodes key fermentation genes.</title>
        <authorList>
            <person name="Schvarcz C.R."/>
            <person name="Steward G.F."/>
        </authorList>
    </citation>
    <scope>NUCLEOTIDE SEQUENCE [LARGE SCALE GENOMIC DNA]</scope>
</reference>
<keyword evidence="1 3" id="KW-0489">Methyltransferase</keyword>
<dbReference type="InterPro" id="IPR001525">
    <property type="entry name" value="C5_MeTfrase"/>
</dbReference>
<dbReference type="Proteomes" id="UP000244773">
    <property type="component" value="Segment"/>
</dbReference>
<keyword evidence="2" id="KW-0808">Transferase</keyword>
<sequence>MKLGADFCCGIGGISQGMKLAGIKPALGVDIWDRAIEVYQKNFPVSKS</sequence>
<dbReference type="SUPFAM" id="SSF53335">
    <property type="entry name" value="S-adenosyl-L-methionine-dependent methyltransferases"/>
    <property type="match status" value="1"/>
</dbReference>